<dbReference type="STRING" id="1658765.Msub_12259"/>
<keyword evidence="3" id="KW-1185">Reference proteome</keyword>
<protein>
    <recommendedName>
        <fullName evidence="4">Filamentous hemagglutinin family N-terminal domain</fullName>
    </recommendedName>
</protein>
<feature type="region of interest" description="Disordered" evidence="1">
    <location>
        <begin position="5544"/>
        <end position="5572"/>
    </location>
</feature>
<organism evidence="2 3">
    <name type="scientific">Marinobacter subterrani</name>
    <dbReference type="NCBI Taxonomy" id="1658765"/>
    <lineage>
        <taxon>Bacteria</taxon>
        <taxon>Pseudomonadati</taxon>
        <taxon>Pseudomonadota</taxon>
        <taxon>Gammaproteobacteria</taxon>
        <taxon>Pseudomonadales</taxon>
        <taxon>Marinobacteraceae</taxon>
        <taxon>Marinobacter</taxon>
    </lineage>
</organism>
<comment type="caution">
    <text evidence="2">The sequence shown here is derived from an EMBL/GenBank/DDBJ whole genome shotgun (WGS) entry which is preliminary data.</text>
</comment>
<reference evidence="2 3" key="1">
    <citation type="submission" date="2015-06" db="EMBL/GenBank/DDBJ databases">
        <title>Marinobacter subterrani, a genetically tractable neutrophilic iron-oxidizing strain isolated from the Soudan Iron Mine.</title>
        <authorList>
            <person name="Bonis B.M."/>
            <person name="Gralnick J.A."/>
        </authorList>
    </citation>
    <scope>NUCLEOTIDE SEQUENCE [LARGE SCALE GENOMIC DNA]</scope>
    <source>
        <strain evidence="2 3">JG233</strain>
    </source>
</reference>
<accession>A0A0J7M515</accession>
<dbReference type="Gene3D" id="2.160.20.10">
    <property type="entry name" value="Single-stranded right-handed beta-helix, Pectin lyase-like"/>
    <property type="match status" value="1"/>
</dbReference>
<evidence type="ECO:0008006" key="4">
    <source>
        <dbReference type="Google" id="ProtNLM"/>
    </source>
</evidence>
<dbReference type="NCBIfam" id="NF012206">
    <property type="entry name" value="LktA_tand_53"/>
    <property type="match status" value="6"/>
</dbReference>
<sequence>MNVRSRHLPTRQQKREGRRVGRLDLPLVKHPLTSAIVAALGIAPVAQAASNTIEVSGRTDTTLDINGTFTDIRTTTVKGDSGFNSFNHFQVAAGNTVNLHLPAETRNLINLVHDSQAVINGTLNGLLNEKIGGHIVFADPHGIVVGAQGVLNVGSLLFATPTSDFMDALISPEGVIGDEAVGDLLAGNAPQSATGIISIEGTVNSASAIAVYGTDVAVTGSLRSATDEARQALFEATVNTEGLQAGTAVAVVDGGITIRASEDAAVSGLLDASSAQTGGRGGQVSVAAESNVTIATSGRVLADGASDGGDGGRIDVASGANLQVDGTISASGQSPDATPHNGGSVTLRSDQDLTIGDTAAVSVAGADQGGDGGELLLDATGTTAVSGSALLDASAGSTGDGGTLETTGNDLTLAGLNADLSGGTSGEDGQFLVGNANVTMESTAYYTNGGDVLINAGDSVTIDAGATINTRRIDSSKTAVTIDPASQLSDNPAGLADAASADLYTVASEGDSGSVTLQAPNITVKDGASILTFATDGYNAGDITLTSGDNFTCNICQSTSPGDYFTSVGNVTNSVRLAQTADVAINVENGALIDARYVERAGYTGAAGADGDVTLKARASDVQIAGWSDAEANVTVNGAIKGGNIDISAEAIAEVDFAWLAGLDPADPTGPLTVMEQMASLESSEIQDNAIESFDDPTDLTSLLALGFPITAGLAIADATVTVGAGAELDAASNVTVKANAERMVRGATGGLANGSLPATGFGVIYGQVSGTTAARISDDAQVTATGLSVVAESRNKLEVSAEAEVSRAKTGNTGNTAAAFALGIGRARVNTEAVVGKDVVLTADSVEVRASNMDSLTTEAASLAFVDPKAPATSQGALTLAISDFNTSALASFNADLSSDAASSALDVVAENMSDTRVTKAVVQNGNNVFDYLVGSRRQRSSAINSFIQGQLSATGKPAGVRLAAGASLTFSEQYAKAIIGGGATVDLANGNVSVRSRVVDQGVRSIADSRVNSVSEKDGAKVSGSVAIAYADYLHSSQAIIGDGVSITARNIGVGARSELPLDYDYDELIAEFNPAEWDGPDDFLATVNNIVGLYLAPDGQAYETFGLPDYLLTSYSNAFAQSAGGSSETTTAVYGSFNGTFVSHDTRAWVGEGATLVSTGADDTWDSDFAITFEPPEGEDSFDINTDLTWQWSGGVDVDARTAMETASVTGNLSLLTYLTSRAAPSDNAGGGAIGWTEFDSSTIAGIGDGAVVQTHALNVDASTRELMYVVAPSAGQGSSVAGNGILSYANTDTTTHASIHSGARVVADAVNLGADYSMNLWTVGGAVALAPPGGDGGSKTAIGVVFAYNDVKSDTRAYVGDNSEDRALEEGESPETPPADTAVASGEAAGIRTADLTVDAVSQGTVGVIGAAGAVAVNSPGGATPPPTAPSPTPTQTKAQNGSFLAALSEAGSAFGAAGKQPGSSLTGAGSITLNLAEMDTVAEVRDTSLLQGTGDPATSVNVRAIGDVDQISASGAAAISIAGGGSGSAAAIAAAVAVNDISNSVRAGLYNVDGRVDLLDVLAAGSGDILSIGVALAASSSSGAGAAGAGSVSVAAIDSDYEAEIEDSELVGSGAGSTANVTGYDRSRILTGGGSLALGLGGGSGGSVGLAATYARIDNDVSSFIRGSSLTGFDTVDVSALGAARILAGAFGGSAATGSSFAGAGSVYIMTVDSDLQAGITGQYGTKDDDGDAATPEVVDYGNLVTASTVEAAGDVTVTARSTADTADPDNLFRDNTAGAQGDFDANALSDVDSSQTGLTLDNEEFASGETVVGFAGSLAISAGNAAAGAAVGFTDLQGSYVAEIRDSSVTATDGDLDVSALNSRKAIGIAAGASVSGGNGFSALGSGAITLSSTDVAARVLGNSSLNADNVSVTAGADGNFFSLAGSLSATVGGQAAIGAAASYNDIGGTVSAELGGLATVTDGGAAADKGRVTVKATQDADIASIAVAGAVSDGTQGVALAGSSSINLMTLQTDALINAGSITAGNVSATVGTGTAANRASIWSLAGVISGSGSVGGGLAASVNTITGGYTAGIEGTELIGTDSLTVNTTSYSEIKTLAASAGAAGLVSAGVSSANSFTENTLSAKATDVNLDNTAADVEITAADNSTIDSLAGAVQVGGTAVGASVAVNRIGNDVVAELSGGQFNVADVLLDADSQARIGTVSAGLSAGGGDAVSGSVSVNLLNTSTRSEIRDDADVTAQNNVGVLAANNDVLEVFAGAAGVSSGSFGGGASLVVNHMLASTEALISGSGTQVSALARDSGSVLDVATGDLISTPELTRLEDLVDITATDLQSDRKSVRGVAVNAQSLQSVSTFAVTAGFSAGTAAGALTGTTNIVGGATRAGITGAAINTADGANAAQQLDVNGSSHAYTSNMGISLAGGAGGAGAGVLVVDVVNRQTEAFLSGVDARAKGNVTVDAYTGLGTTVMSAGAAGGAGGVAAGSGTFALHDATTLAYLDNGTDVTAGGLIVDAATDNQLLLASGSIGVAGGSAAAGAMNLAISSLTTEATVDRDKRDGSAGDSDSILSVTGDTRINARTGSEIDTWAVGAAGAGAAGVAGSVTANVAENRTIARASGVDLGNENTTGNIEVTAADSADLSSFAGAIGIGASPAGMGLGAGGHVSVLHSSVGATVENSTLRTTGNVTVDALSDSKIDATSVAAGGGGTLGISGALSVTFIGSGERGDANEELDKGGSGTLSELDSLANADRTGDAADELDGDQVSAINSAGTYDLRAATDASLADTTTARIADSGVTAADVTVKATDKTRLKSTAGAVGIGGTLGAGGSVIIDRVYNTVTAQVAGSSSLTLTGDLDIGAYALNGDGGDAIEADAVAGGAGIVGLGAAVVDSRIDNAVNAGLSGSLTSGPNSPSLQYTSVEAEDATSIEADAIGAAFGAGAVGVVVATAAKDSGVDARIEGATFNDSFSTRIEADGSGAVDVHTIAAAGGLGAAGGGSVATALDTSTIDAGVYNSALKVNYGGLDVLAEATPDATAFAQGWTVSGGLSIGASIADARTDTTVTATLDEGSSVSGSGGLNVDATVSKASGNDNSADAQAEGSSGGLVIGISATSATAKGASDATALAAGSLDLAGDVRVSADNTSAQYARADGFAVGAASDGRNTGTATAEGTTTATFSATMTDTRRDSLTVMADSKTRNRVDAEAGSGGIIAGASTTAVTKDTSTTTTNLANGGTATLADLNLSATHVSDFNANLNTVQASALGASGGFTRHDVDAEAKVNVADGAKVDARNVEIRSLAEATKKGREYSLTSGAGGIANAAAASITTDVTLDSLVDIGQNAALEATGDWRDPGFLLINAEAKFDLEDRLRIDAGGGLPIARGDAFMTLTSNTDVSVGEGARITSVGDLSIGARTDAVAEVAGNVKTYGLAGAADGTTDLTMTADNTVNLAAGSFLKGYGDVTLNAGMSAAGDDGRYQLTGRMDLWNNTAFAMSGPAVVNTTLDNDSKVTIASGSEVHGVRDIFINARPGNQDLTARGTATDLAKQAVEGIVNGLADLVGAEEVSLKTISGDTHRTSNEVVTVNGALKAGVHNKEILELGYRFDPDTDQVVIEEVQKTDGISYRVVDGSYNQTITERIDELYAMQAEYAASETEKRAFQAEINLLKEALIGFFVDELGYAREDIVKDGKLFAPRDLPIKIVEVDPVIARGGNISVTGDALVGSGVLDAPGDASITIDNPTPAFLRLEGLEIPNDAVGDITLNGSLVSSASDIGALNSGDHGSAGFSSVVSGANSPAPSITVANTFNPSDVTLPDLSDRSDSVNSPFAGLLPTDIFVQGDILNLGGSVDLESTKGSLYIQADIRGNSLDIGAGADILLSYIDAFRHVGNDPRGADFNAEGYDPGNYIAGNNLVASARYLNINGTVQSGIADWQVTIDDAAKAAMDDARDNYRDNVGEQIVRITDSDPSDGIIGYRYDAKADRILLDEVDVAGGYMELTGEIMSTGNGQINVLDGYGRVKINNTTGKALQLSDISLGDDIEGVLRINDTDLLNRGTASETTVLNSTIYTRVGDDVQVYRGRSDEIERSSAYLDETRSNTRSASYSPSEGLDFVWLEGQEFSETRTVTRYSDTAIGFIDSGSGTISSDTGWLPSGDANPMENAEYVGFNATPGTEDFSIDDPVFSEPQTWTTCEAHFIVCLEVRYWQKQSSTRGAFEITRNVADADKDIAINFIGFDAGDLDVSTDADLRLSGDLRNAAGRIRLDTSNGSITASNSDVLIDADRLELEATSGIGGPGPLSVAVGNGGLDASTVAGDVSIDGIRGDLRVDAVTTGNGGVNLSSQNGILALNASALVQGNDLVLTARQGSVGAAGAMLGLNSGVAQDGRVIINAQQDVGVRETSGDLNVWQIQGGGDVTVAVADGDLVDVNTNDVRDERRADELLNLWNDMNLLGAGAEASLEQQKQALVTAGEARYNRYWQLRGLSRDAEGNIVTDAYDADFEYSLSDSERAFLADSNGWDDAEIAAYEQQQTRTYHDLHAEFGGSAYDENFQFELSEATGEQVASGAVWTESQLRNSISKALIEKDAGGSLVNEEANIIGQNVSLAAGNIGRTLADDVVIDVTSGLDGVSDEELLALSSAEFDDVSFDEDNARIIRVTQREDLDVQASGTITATADSDIFLGGETDFNLYNVDGGAVRVLTDGSITTARPGETVVSGTDVILESAGGNIGTAEAPIQTAITGDLSARAANALYLYQQGSLSLGRAFAGDSIWLSVAGGDLVGAYDNTGINIIQGGAVNLNVNGNIGSATQSLNVLTGDGEALNLQAGGDVWLGVEANDLLIGQAESTGAMALKGATIQGDGDAHRIASGGPLTLTAVGDIGSADQSLQLASAEPTVLSKTGALYLSFLDTVTGGGLAALEGIIRFDSLADVTLDSVLANDGDIVGSFGGNGSLGSVEAGTYVDLASDGNLEVGSANAGTVINLVADGNVSVGEASAGDDLVVDAGQTAELGRLESLSGNIVVDATDAAVEFANADSADAEIRIHTTGNQSHGQKDPEAGGYLSADGLVELIADGDITFREIRVGKETDDPDLGGDAFLESSNGDISGNLVKASRDVITRALRGELFLERIDAGRGYTIRAARDINVAIGGDFDSRSGSLEAGRNIYLSTLGVEGSDGDILLGGLLAETGTVNLDAAGDIVIASYEGDGVATSGTIEAGQDIIATAGGSISLGNGLNAGTGVSLTAAGALDITGDVLAGGDFAASAGGNITVADSVDVGGGVLAEAGASISMLDAVSSGADVSLRAVDTILVDVIESAGGQSLAAGNDVNFARLTAGGPVAVLAGDAISGDRIAVPARISLQGRTIATDIEHTGARLDGVVTGADGNLADVVSLGIDSSGSIEMAQFHAEQATVATTTDRFAIDSGWVGTDLSVITSTNTLYMNNRSSAVRDVDVQLFEPDTRFSLRMRDGWTWTDAYVSHYRPGHDVQSPNYNESRQDTGLEVNGASVARNTDRTLQGGTDAILRSLTVPMDFSGPVAPALESAGGIEGSAVNLDDRQATTTMESTDDEKEV</sequence>
<feature type="compositionally biased region" description="Pro residues" evidence="1">
    <location>
        <begin position="1427"/>
        <end position="1437"/>
    </location>
</feature>
<evidence type="ECO:0000256" key="1">
    <source>
        <dbReference type="SAM" id="MobiDB-lite"/>
    </source>
</evidence>
<dbReference type="InterPro" id="IPR047881">
    <property type="entry name" value="LktA_repeat"/>
</dbReference>
<feature type="region of interest" description="Disordered" evidence="1">
    <location>
        <begin position="1365"/>
        <end position="1386"/>
    </location>
</feature>
<gene>
    <name evidence="2" type="ORF">Msub_12259</name>
</gene>
<dbReference type="OrthoDB" id="218680at2"/>
<feature type="region of interest" description="Disordered" evidence="1">
    <location>
        <begin position="1"/>
        <end position="22"/>
    </location>
</feature>
<dbReference type="PATRIC" id="fig|1658765.3.peg.2272"/>
<proteinExistence type="predicted"/>
<dbReference type="InterPro" id="IPR012334">
    <property type="entry name" value="Pectin_lyas_fold"/>
</dbReference>
<dbReference type="EMBL" id="LFBU01000001">
    <property type="protein sequence ID" value="KMQ76050.1"/>
    <property type="molecule type" value="Genomic_DNA"/>
</dbReference>
<name>A0A0J7M515_9GAMM</name>
<evidence type="ECO:0000313" key="2">
    <source>
        <dbReference type="EMBL" id="KMQ76050.1"/>
    </source>
</evidence>
<feature type="compositionally biased region" description="Basic and acidic residues" evidence="1">
    <location>
        <begin position="13"/>
        <end position="22"/>
    </location>
</feature>
<feature type="region of interest" description="Disordered" evidence="1">
    <location>
        <begin position="326"/>
        <end position="348"/>
    </location>
</feature>
<evidence type="ECO:0000313" key="3">
    <source>
        <dbReference type="Proteomes" id="UP000036102"/>
    </source>
</evidence>
<dbReference type="NCBIfam" id="NF012204">
    <property type="entry name" value="adhes_FxxPxG"/>
    <property type="match status" value="1"/>
</dbReference>
<dbReference type="RefSeq" id="WP_048496073.1">
    <property type="nucleotide sequence ID" value="NZ_LFBU01000001.1"/>
</dbReference>
<feature type="region of interest" description="Disordered" evidence="1">
    <location>
        <begin position="1423"/>
        <end position="1443"/>
    </location>
</feature>
<dbReference type="Proteomes" id="UP000036102">
    <property type="component" value="Unassembled WGS sequence"/>
</dbReference>